<comment type="catalytic activity">
    <reaction evidence="11">
        <text>a 1,2-diacyl-sn-glycero-3-phosphocholine(in) = a 1,2-diacyl-sn-glycero-3-phosphocholine(out)</text>
        <dbReference type="Rhea" id="RHEA:38571"/>
        <dbReference type="ChEBI" id="CHEBI:57643"/>
    </reaction>
    <physiologicalReaction direction="left-to-right" evidence="11">
        <dbReference type="Rhea" id="RHEA:38572"/>
    </physiologicalReaction>
</comment>
<evidence type="ECO:0000256" key="13">
    <source>
        <dbReference type="ARBA" id="ARBA00038104"/>
    </source>
</evidence>
<dbReference type="GO" id="GO:0000027">
    <property type="term" value="P:ribosomal large subunit assembly"/>
    <property type="evidence" value="ECO:0007669"/>
    <property type="project" value="TreeGrafter"/>
</dbReference>
<dbReference type="Gene3D" id="2.130.10.10">
    <property type="entry name" value="YVTN repeat-like/Quinoprotein amine dehydrogenase"/>
    <property type="match status" value="1"/>
</dbReference>
<dbReference type="InterPro" id="IPR020472">
    <property type="entry name" value="WD40_PAC1"/>
</dbReference>
<gene>
    <name evidence="17" type="ORF">KC01_LOCUS5367</name>
</gene>
<dbReference type="FunFam" id="3.60.10.10:FF:000066">
    <property type="entry name" value="Inositol polyphosphate-5-phosphatase Kb"/>
    <property type="match status" value="1"/>
</dbReference>
<evidence type="ECO:0000256" key="9">
    <source>
        <dbReference type="ARBA" id="ARBA00023121"/>
    </source>
</evidence>
<keyword evidence="4" id="KW-0813">Transport</keyword>
<feature type="repeat" description="WD" evidence="14">
    <location>
        <begin position="1178"/>
        <end position="1219"/>
    </location>
</feature>
<dbReference type="Pfam" id="PF00400">
    <property type="entry name" value="WD40"/>
    <property type="match status" value="7"/>
</dbReference>
<dbReference type="PRINTS" id="PR00391">
    <property type="entry name" value="PITRANSFER"/>
</dbReference>
<dbReference type="InterPro" id="IPR041611">
    <property type="entry name" value="SKICH"/>
</dbReference>
<dbReference type="PANTHER" id="PTHR19848">
    <property type="entry name" value="WD40 REPEAT PROTEIN"/>
    <property type="match status" value="1"/>
</dbReference>
<dbReference type="CDD" id="cd00200">
    <property type="entry name" value="WD40"/>
    <property type="match status" value="1"/>
</dbReference>
<keyword evidence="8" id="KW-0007">Acetylation</keyword>
<dbReference type="FunFam" id="2.60.40.2840:FF:000003">
    <property type="entry name" value="Phosphatidylinositol 4,5-bisphosphate 5-phosphatase A"/>
    <property type="match status" value="1"/>
</dbReference>
<feature type="repeat" description="WD" evidence="14">
    <location>
        <begin position="1220"/>
        <end position="1261"/>
    </location>
</feature>
<dbReference type="SMART" id="SM00320">
    <property type="entry name" value="WD40"/>
    <property type="match status" value="8"/>
</dbReference>
<name>A0AAV2J7C5_KNICA</name>
<dbReference type="Pfam" id="PF08154">
    <property type="entry name" value="NLE"/>
    <property type="match status" value="1"/>
</dbReference>
<dbReference type="GO" id="GO:0008289">
    <property type="term" value="F:lipid binding"/>
    <property type="evidence" value="ECO:0007669"/>
    <property type="project" value="UniProtKB-KW"/>
</dbReference>
<evidence type="ECO:0000256" key="2">
    <source>
        <dbReference type="ARBA" id="ARBA00005910"/>
    </source>
</evidence>
<dbReference type="InterPro" id="IPR055261">
    <property type="entry name" value="PI_transfer_N"/>
</dbReference>
<evidence type="ECO:0000256" key="15">
    <source>
        <dbReference type="SAM" id="MobiDB-lite"/>
    </source>
</evidence>
<accession>A0AAV2J7C5</accession>
<dbReference type="PANTHER" id="PTHR19848:SF0">
    <property type="entry name" value="NOTCHLESS PROTEIN HOMOLOG 1"/>
    <property type="match status" value="1"/>
</dbReference>
<keyword evidence="6" id="KW-0677">Repeat</keyword>
<keyword evidence="5 14" id="KW-0853">WD repeat</keyword>
<dbReference type="SUPFAM" id="SSF55961">
    <property type="entry name" value="Bet v1-like"/>
    <property type="match status" value="1"/>
</dbReference>
<dbReference type="InterPro" id="IPR015943">
    <property type="entry name" value="WD40/YVTN_repeat-like_dom_sf"/>
</dbReference>
<keyword evidence="18" id="KW-1185">Reference proteome</keyword>
<dbReference type="InterPro" id="IPR012972">
    <property type="entry name" value="NLE"/>
</dbReference>
<dbReference type="InterPro" id="IPR000300">
    <property type="entry name" value="IPPc"/>
</dbReference>
<reference evidence="17 18" key="1">
    <citation type="submission" date="2024-04" db="EMBL/GenBank/DDBJ databases">
        <authorList>
            <person name="Waldvogel A.-M."/>
            <person name="Schoenle A."/>
        </authorList>
    </citation>
    <scope>NUCLEOTIDE SEQUENCE [LARGE SCALE GENOMIC DNA]</scope>
</reference>
<evidence type="ECO:0000313" key="17">
    <source>
        <dbReference type="EMBL" id="CAL1573463.1"/>
    </source>
</evidence>
<feature type="compositionally biased region" description="Low complexity" evidence="15">
    <location>
        <begin position="313"/>
        <end position="326"/>
    </location>
</feature>
<feature type="repeat" description="WD" evidence="14">
    <location>
        <begin position="1005"/>
        <end position="1042"/>
    </location>
</feature>
<dbReference type="GO" id="GO:0005730">
    <property type="term" value="C:nucleolus"/>
    <property type="evidence" value="ECO:0007669"/>
    <property type="project" value="UniProtKB-SubCell"/>
</dbReference>
<feature type="repeat" description="WD" evidence="14">
    <location>
        <begin position="1262"/>
        <end position="1295"/>
    </location>
</feature>
<dbReference type="Gene3D" id="3.60.10.10">
    <property type="entry name" value="Endonuclease/exonuclease/phosphatase"/>
    <property type="match status" value="1"/>
</dbReference>
<evidence type="ECO:0000256" key="14">
    <source>
        <dbReference type="PROSITE-ProRule" id="PRU00221"/>
    </source>
</evidence>
<feature type="repeat" description="WD" evidence="14">
    <location>
        <begin position="962"/>
        <end position="994"/>
    </location>
</feature>
<dbReference type="InterPro" id="IPR001680">
    <property type="entry name" value="WD40_rpt"/>
</dbReference>
<sequence>MYNVTSSIATFIHYRPGSCTRATATPLRGPHQEVNAIYTAVVPPNMLIKEFRVILPISVEEYQVGQLYSVAEASKNETGGGEGVEVLKNEPYEKDGEKGQYTHKIYHLQSKVPSFVRMLAPASALNIHEKAWNAYPYCRTVITNEYMKDNFLIKIETWHKPDLGHQENVHGLDPETWKKVDVVYIDIADRSQVDTKDYKPDEDPCRYKSVKTGRGPLGPDWKKELPNKKDCPHMCAYKLVTVKFKWWGLQNKVESFIQKQEKRLFTNFHRQLFCWIDHWIELTMEDIRRMEEDTRKELDEMRVKDPVKGMRAPSPGESTTPTETTGLTAGKRPQTLDSAAENFVICQHGVCGFSRTPQQRQAPTRTGEIMSTGRTGENKCRLYLVTWNVGTAEPPEDVTSLLQLDGQHDIYVIGLQEVNAAPIRFISDLVAEDSWSHLFMDTLGPRGFVKVTSVRMQGLLLLIFAKQVHLPFIRDIQSTYTRTGIFGYWGNKGAVSVRFSLYGETVCFLNCHLAAHMNYALQRVDEFEYILDIQDFEAEDTPHVLDHKVVFWFGDLNFRIADHGLHFLRSSIEGGRLNLLWSKDQLTMMKKKEQFLQEFQEGPLNFQPTYKFKRNSDTYDISGKKRKPAWTDRVLWRIKPRSLPSEEDDERASTSTDEGPDEYPVLVTQDRYTCDLSYGVSDHKPVLATFNLELRKHYDTPLVHVSAEGVWSADQDAVLSYTVQEDFMSSTWDWIGLFKLGFKSAMDYETFVWVRENELPEIDELIQLPMDKDSIPLLGGQYVLGYYSTNMQTLVGLSENFQILESKRAIRSECICIMSTEDVERLLIQFQNEEGEVLGSPFDVPLDITPEKLQLVCNALLQQDDPVPLAFFARGEAEVVSSLGACVKALGVETEQVLAVVYQPQAVFRVRAVARCTSTLQGHTEAVISTAFSPTGKYLASGSGDTTVRFWDLMTETPHHTARGHTHWVLSISWSPDGKKLASGCKNSQIFLWDPVTGLQVGKTLTGHTKWITWISWEPLHLNPECRYLASSSKDCSVRIWDTVLGRCDKILTGHTQSVTCVKWGGDGLLYTSSQDRTIKVWRTKDGAQCRTLQGHAHWVNTLALSTDYVLRTGAFEPATATITPQELKGSLDDLKEKALERYNKVRGAAPERLVSGSDDFTLFLWNPAEDKKPLARMTGHSALINEVLFSPDTRLVASASFDKSIKIWDGRTGKYLMSLRGHVGSVYQVAWSADSRLLVSGSSDSTLKVWDMKTGKLNMDLPGHADEVYAVDWSPDGQRVASGGKDKCLRIWRR</sequence>
<dbReference type="InterPro" id="IPR036691">
    <property type="entry name" value="Endo/exonu/phosph_ase_sf"/>
</dbReference>
<keyword evidence="7" id="KW-0914">Notch signaling pathway</keyword>
<evidence type="ECO:0000256" key="12">
    <source>
        <dbReference type="ARBA" id="ARBA00024146"/>
    </source>
</evidence>
<evidence type="ECO:0000256" key="10">
    <source>
        <dbReference type="ARBA" id="ARBA00023242"/>
    </source>
</evidence>
<dbReference type="SUPFAM" id="SSF50998">
    <property type="entry name" value="Quinoprotein alcohol dehydrogenase-like"/>
    <property type="match status" value="1"/>
</dbReference>
<evidence type="ECO:0000256" key="4">
    <source>
        <dbReference type="ARBA" id="ARBA00022448"/>
    </source>
</evidence>
<evidence type="ECO:0000256" key="5">
    <source>
        <dbReference type="ARBA" id="ARBA00022574"/>
    </source>
</evidence>
<dbReference type="EMBL" id="OZ035833">
    <property type="protein sequence ID" value="CAL1573463.1"/>
    <property type="molecule type" value="Genomic_DNA"/>
</dbReference>
<protein>
    <recommendedName>
        <fullName evidence="3">Notchless protein homolog 1</fullName>
    </recommendedName>
</protein>
<dbReference type="GO" id="GO:0005548">
    <property type="term" value="F:phospholipid transporter activity"/>
    <property type="evidence" value="ECO:0007669"/>
    <property type="project" value="InterPro"/>
</dbReference>
<feature type="region of interest" description="Disordered" evidence="15">
    <location>
        <begin position="307"/>
        <end position="330"/>
    </location>
</feature>
<dbReference type="InterPro" id="IPR023393">
    <property type="entry name" value="START-like_dom_sf"/>
</dbReference>
<dbReference type="Proteomes" id="UP001497482">
    <property type="component" value="Chromosome 11"/>
</dbReference>
<evidence type="ECO:0000256" key="11">
    <source>
        <dbReference type="ARBA" id="ARBA00023723"/>
    </source>
</evidence>
<keyword evidence="10" id="KW-0539">Nucleus</keyword>
<feature type="repeat" description="WD" evidence="14">
    <location>
        <begin position="920"/>
        <end position="961"/>
    </location>
</feature>
<dbReference type="GO" id="GO:0007219">
    <property type="term" value="P:Notch signaling pathway"/>
    <property type="evidence" value="ECO:0007669"/>
    <property type="project" value="UniProtKB-KW"/>
</dbReference>
<dbReference type="GO" id="GO:0016791">
    <property type="term" value="F:phosphatase activity"/>
    <property type="evidence" value="ECO:0007669"/>
    <property type="project" value="InterPro"/>
</dbReference>
<dbReference type="SMART" id="SM00128">
    <property type="entry name" value="IPPc"/>
    <property type="match status" value="1"/>
</dbReference>
<dbReference type="Pfam" id="PF22669">
    <property type="entry name" value="Exo_endo_phos2"/>
    <property type="match status" value="1"/>
</dbReference>
<comment type="similarity">
    <text evidence="13">Belongs to the PtdIns transfer protein family. PI transfer class I subfamily.</text>
</comment>
<dbReference type="CDD" id="cd09094">
    <property type="entry name" value="INPP5c_INPP5J-like"/>
    <property type="match status" value="1"/>
</dbReference>
<dbReference type="SUPFAM" id="SSF56219">
    <property type="entry name" value="DNase I-like"/>
    <property type="match status" value="1"/>
</dbReference>
<evidence type="ECO:0000256" key="3">
    <source>
        <dbReference type="ARBA" id="ARBA00021107"/>
    </source>
</evidence>
<evidence type="ECO:0000256" key="7">
    <source>
        <dbReference type="ARBA" id="ARBA00022976"/>
    </source>
</evidence>
<evidence type="ECO:0000313" key="18">
    <source>
        <dbReference type="Proteomes" id="UP001497482"/>
    </source>
</evidence>
<proteinExistence type="inferred from homology"/>
<dbReference type="Gene3D" id="3.30.530.20">
    <property type="match status" value="1"/>
</dbReference>
<comment type="catalytic activity">
    <reaction evidence="12">
        <text>a 1,2-diacyl-sn-glycero-3-phospho-(1D-myo-inositol)(in) = a 1,2-diacyl-sn-glycero-3-phospho-(1D-myo-inositol)(out)</text>
        <dbReference type="Rhea" id="RHEA:38691"/>
        <dbReference type="ChEBI" id="CHEBI:57880"/>
    </reaction>
    <physiologicalReaction direction="left-to-right" evidence="12">
        <dbReference type="Rhea" id="RHEA:38692"/>
    </physiologicalReaction>
</comment>
<feature type="domain" description="Inositol polyphosphate-related phosphatase" evidence="16">
    <location>
        <begin position="378"/>
        <end position="698"/>
    </location>
</feature>
<comment type="subcellular location">
    <subcellularLocation>
        <location evidence="1">Nucleus</location>
        <location evidence="1">Nucleolus</location>
    </subcellularLocation>
</comment>
<dbReference type="InterPro" id="IPR019775">
    <property type="entry name" value="WD40_repeat_CS"/>
</dbReference>
<evidence type="ECO:0000256" key="1">
    <source>
        <dbReference type="ARBA" id="ARBA00004604"/>
    </source>
</evidence>
<dbReference type="PROSITE" id="PS50294">
    <property type="entry name" value="WD_REPEATS_REGION"/>
    <property type="match status" value="7"/>
</dbReference>
<keyword evidence="9" id="KW-0446">Lipid-binding</keyword>
<dbReference type="PROSITE" id="PS50082">
    <property type="entry name" value="WD_REPEATS_2"/>
    <property type="match status" value="7"/>
</dbReference>
<dbReference type="Pfam" id="PF17751">
    <property type="entry name" value="SKICH"/>
    <property type="match status" value="1"/>
</dbReference>
<dbReference type="FunFam" id="2.130.10.10:FF:000129">
    <property type="entry name" value="Notchless homolog 1 (Drosophila)"/>
    <property type="match status" value="1"/>
</dbReference>
<comment type="similarity">
    <text evidence="2">Belongs to the inositol 1,4,5-trisphosphate 5-phosphatase type II family.</text>
</comment>
<organism evidence="17 18">
    <name type="scientific">Knipowitschia caucasica</name>
    <name type="common">Caucasian dwarf goby</name>
    <name type="synonym">Pomatoschistus caucasicus</name>
    <dbReference type="NCBI Taxonomy" id="637954"/>
    <lineage>
        <taxon>Eukaryota</taxon>
        <taxon>Metazoa</taxon>
        <taxon>Chordata</taxon>
        <taxon>Craniata</taxon>
        <taxon>Vertebrata</taxon>
        <taxon>Euteleostomi</taxon>
        <taxon>Actinopterygii</taxon>
        <taxon>Neopterygii</taxon>
        <taxon>Teleostei</taxon>
        <taxon>Neoteleostei</taxon>
        <taxon>Acanthomorphata</taxon>
        <taxon>Gobiaria</taxon>
        <taxon>Gobiiformes</taxon>
        <taxon>Gobioidei</taxon>
        <taxon>Gobiidae</taxon>
        <taxon>Gobiinae</taxon>
        <taxon>Knipowitschia</taxon>
    </lineage>
</organism>
<dbReference type="Gene3D" id="2.60.40.2840">
    <property type="match status" value="1"/>
</dbReference>
<dbReference type="CDD" id="cd08888">
    <property type="entry name" value="SRPBCC_PITPNA-B_like"/>
    <property type="match status" value="1"/>
</dbReference>
<evidence type="ECO:0000256" key="8">
    <source>
        <dbReference type="ARBA" id="ARBA00022990"/>
    </source>
</evidence>
<evidence type="ECO:0000256" key="6">
    <source>
        <dbReference type="ARBA" id="ARBA00022737"/>
    </source>
</evidence>
<dbReference type="Pfam" id="PF02121">
    <property type="entry name" value="IP_trans"/>
    <property type="match status" value="1"/>
</dbReference>
<dbReference type="GO" id="GO:0046856">
    <property type="term" value="P:phosphatidylinositol dephosphorylation"/>
    <property type="evidence" value="ECO:0007669"/>
    <property type="project" value="InterPro"/>
</dbReference>
<dbReference type="InterPro" id="IPR001666">
    <property type="entry name" value="PI_transfer"/>
</dbReference>
<dbReference type="PROSITE" id="PS00678">
    <property type="entry name" value="WD_REPEATS_1"/>
    <property type="match status" value="2"/>
</dbReference>
<dbReference type="FunFam" id="3.30.530.20:FF:000004">
    <property type="entry name" value="Phosphatidylinositol transfer protein alpha isoform"/>
    <property type="match status" value="1"/>
</dbReference>
<dbReference type="PRINTS" id="PR00320">
    <property type="entry name" value="GPROTEINBRPT"/>
</dbReference>
<dbReference type="InterPro" id="IPR011047">
    <property type="entry name" value="Quinoprotein_ADH-like_sf"/>
</dbReference>
<evidence type="ECO:0000259" key="16">
    <source>
        <dbReference type="SMART" id="SM00128"/>
    </source>
</evidence>
<feature type="repeat" description="WD" evidence="14">
    <location>
        <begin position="1052"/>
        <end position="1092"/>
    </location>
</feature>